<evidence type="ECO:0000259" key="2">
    <source>
        <dbReference type="Pfam" id="PF08241"/>
    </source>
</evidence>
<feature type="domain" description="Methyltransferase type 11" evidence="2">
    <location>
        <begin position="54"/>
        <end position="147"/>
    </location>
</feature>
<evidence type="ECO:0000256" key="1">
    <source>
        <dbReference type="ARBA" id="ARBA00022679"/>
    </source>
</evidence>
<keyword evidence="4" id="KW-1185">Reference proteome</keyword>
<dbReference type="GO" id="GO:0032259">
    <property type="term" value="P:methylation"/>
    <property type="evidence" value="ECO:0007669"/>
    <property type="project" value="UniProtKB-KW"/>
</dbReference>
<sequence length="280" mass="32240">MDNRKLSISEIEEMDYYSFMSYLGVPYFHVGGPRSTEELANLCHIDRTSKVLIVGCGSGFSACYLSKRKGCSVIGVDIAEGSVKNARIRAFDENIENKTEFLTGDAYNLPFSEASFDIVITEFVSQFLDKERAFEEFMRVIGPEGYLGINEMYRDSNIEPHIKAKIDEAETIFTEVTGLQFNIHTPEEWEHYFKRTGSKDINIYKHRPFERIRDMLGTFKAMGGILRTTAMILRMLKYTILSKDIRRRFSRLDKGKRILFNKRSTRKHVGYILGTAKKGI</sequence>
<accession>A0A1I4NIP6</accession>
<evidence type="ECO:0000313" key="3">
    <source>
        <dbReference type="EMBL" id="SFM15053.1"/>
    </source>
</evidence>
<dbReference type="InterPro" id="IPR029063">
    <property type="entry name" value="SAM-dependent_MTases_sf"/>
</dbReference>
<organism evidence="3 4">
    <name type="scientific">Methanolobus profundi</name>
    <dbReference type="NCBI Taxonomy" id="487685"/>
    <lineage>
        <taxon>Archaea</taxon>
        <taxon>Methanobacteriati</taxon>
        <taxon>Methanobacteriota</taxon>
        <taxon>Stenosarchaea group</taxon>
        <taxon>Methanomicrobia</taxon>
        <taxon>Methanosarcinales</taxon>
        <taxon>Methanosarcinaceae</taxon>
        <taxon>Methanolobus</taxon>
    </lineage>
</organism>
<dbReference type="InterPro" id="IPR013216">
    <property type="entry name" value="Methyltransf_11"/>
</dbReference>
<proteinExistence type="predicted"/>
<dbReference type="AlphaFoldDB" id="A0A1I4NIP6"/>
<dbReference type="PANTHER" id="PTHR44068:SF11">
    <property type="entry name" value="GERANYL DIPHOSPHATE 2-C-METHYLTRANSFERASE"/>
    <property type="match status" value="1"/>
</dbReference>
<dbReference type="InterPro" id="IPR050447">
    <property type="entry name" value="Erg6_SMT_methyltransf"/>
</dbReference>
<dbReference type="OrthoDB" id="147504at2157"/>
<dbReference type="RefSeq" id="WP_091931594.1">
    <property type="nucleotide sequence ID" value="NZ_FOUJ01000001.1"/>
</dbReference>
<keyword evidence="1 3" id="KW-0808">Transferase</keyword>
<dbReference type="CDD" id="cd02440">
    <property type="entry name" value="AdoMet_MTases"/>
    <property type="match status" value="1"/>
</dbReference>
<keyword evidence="3" id="KW-0489">Methyltransferase</keyword>
<dbReference type="Proteomes" id="UP000198535">
    <property type="component" value="Unassembled WGS sequence"/>
</dbReference>
<dbReference type="Pfam" id="PF08241">
    <property type="entry name" value="Methyltransf_11"/>
    <property type="match status" value="1"/>
</dbReference>
<dbReference type="Gene3D" id="3.40.50.150">
    <property type="entry name" value="Vaccinia Virus protein VP39"/>
    <property type="match status" value="1"/>
</dbReference>
<gene>
    <name evidence="3" type="ORF">SAMN04488696_0063</name>
</gene>
<name>A0A1I4NIP6_9EURY</name>
<dbReference type="STRING" id="487685.SAMN04488696_0063"/>
<reference evidence="4" key="1">
    <citation type="submission" date="2016-10" db="EMBL/GenBank/DDBJ databases">
        <authorList>
            <person name="Varghese N."/>
            <person name="Submissions S."/>
        </authorList>
    </citation>
    <scope>NUCLEOTIDE SEQUENCE [LARGE SCALE GENOMIC DNA]</scope>
    <source>
        <strain evidence="4">Mob M</strain>
    </source>
</reference>
<dbReference type="PANTHER" id="PTHR44068">
    <property type="entry name" value="ZGC:194242"/>
    <property type="match status" value="1"/>
</dbReference>
<dbReference type="GO" id="GO:0008757">
    <property type="term" value="F:S-adenosylmethionine-dependent methyltransferase activity"/>
    <property type="evidence" value="ECO:0007669"/>
    <property type="project" value="InterPro"/>
</dbReference>
<evidence type="ECO:0000313" key="4">
    <source>
        <dbReference type="Proteomes" id="UP000198535"/>
    </source>
</evidence>
<dbReference type="EMBL" id="FOUJ01000001">
    <property type="protein sequence ID" value="SFM15053.1"/>
    <property type="molecule type" value="Genomic_DNA"/>
</dbReference>
<protein>
    <submittedName>
        <fullName evidence="3">Methyltransferase domain-containing protein</fullName>
    </submittedName>
</protein>
<dbReference type="SUPFAM" id="SSF53335">
    <property type="entry name" value="S-adenosyl-L-methionine-dependent methyltransferases"/>
    <property type="match status" value="1"/>
</dbReference>